<dbReference type="EMBL" id="CM000440">
    <property type="protein sequence ID" value="EDK89299.1"/>
    <property type="molecule type" value="Genomic_DNA"/>
</dbReference>
<accession>A5TWM4</accession>
<reference evidence="1" key="2">
    <citation type="submission" date="2007-05" db="EMBL/GenBank/DDBJ databases">
        <title>Genome sequence of Fusobacterium nucleatum subspecies polymorphum - a genetically tractable Fusobacterium.</title>
        <authorList>
            <person name="Karpathy S.E."/>
            <person name="Xiang Q."/>
            <person name="Gioia J."/>
            <person name="Jiang H."/>
            <person name="Liu Y."/>
            <person name="Petrosino J.F."/>
            <person name="Yerrapragada S."/>
            <person name="Fox G.E."/>
            <person name="Kinder Haake S."/>
            <person name="Weinstock G.M."/>
            <person name="Highlander S.K."/>
        </authorList>
    </citation>
    <scope>NUCLEOTIDE SEQUENCE [LARGE SCALE GENOMIC DNA]</scope>
    <source>
        <strain evidence="1">ATCC 10953</strain>
    </source>
</reference>
<gene>
    <name evidence="1" type="ORF">FNP_1517</name>
</gene>
<sequence>MKEKSNVIKFNEIKEKTGINLLDYPDGVYFFNNPDDVGPDSFFTVYEGDVELDYLGMADSYECEKRAYLVIGNLTVNGFLNMCGDDVGYPIQLYVTGNLKAKNISIATLSELVVLGNIKVEDSFLAIDPAFAQIYCGGDLSINNKAYIDEFPLTVKGKLKCPNFYVEIRQVYNFDVPLEELINIVNMNVADDTEANIVRVADRIIIDDEILAIENDEVDYTDVEMDIIYRKHQIFTSEFEETDIYYGNIEFFKKGKNIWNN</sequence>
<reference evidence="1" key="1">
    <citation type="submission" date="2006-07" db="EMBL/GenBank/DDBJ databases">
        <authorList>
            <person name="Qin X."/>
            <person name="Weinstock G.M."/>
        </authorList>
    </citation>
    <scope>NUCLEOTIDE SEQUENCE [LARGE SCALE GENOMIC DNA]</scope>
    <source>
        <strain evidence="1">ATCC 10953</strain>
    </source>
</reference>
<name>A5TWM4_FUSNP</name>
<evidence type="ECO:0000313" key="1">
    <source>
        <dbReference type="EMBL" id="EDK89299.1"/>
    </source>
</evidence>
<dbReference type="RefSeq" id="WP_005898042.1">
    <property type="nucleotide sequence ID" value="NZ_CM000440.1"/>
</dbReference>
<protein>
    <submittedName>
        <fullName evidence="1">Uncharacterized protein</fullName>
    </submittedName>
</protein>
<dbReference type="GeneID" id="45635162"/>
<dbReference type="AlphaFoldDB" id="A5TWM4"/>
<organism evidence="1">
    <name type="scientific">Fusobacterium polymorphum ATCC 10953</name>
    <dbReference type="NCBI Taxonomy" id="393480"/>
    <lineage>
        <taxon>Bacteria</taxon>
        <taxon>Fusobacteriati</taxon>
        <taxon>Fusobacteriota</taxon>
        <taxon>Fusobacteriia</taxon>
        <taxon>Fusobacteriales</taxon>
        <taxon>Fusobacteriaceae</taxon>
        <taxon>Fusobacterium</taxon>
    </lineage>
</organism>
<proteinExistence type="predicted"/>
<dbReference type="HOGENOM" id="CLU_1064589_0_0_0"/>
<dbReference type="Proteomes" id="UP000001921">
    <property type="component" value="Chromosome"/>
</dbReference>